<dbReference type="eggNOG" id="COG3385">
    <property type="taxonomic scope" value="Bacteria"/>
</dbReference>
<keyword evidence="1" id="KW-0472">Membrane</keyword>
<reference evidence="2 3" key="1">
    <citation type="journal article" date="2008" name="BMC Genomics">
        <title>Acidithiobacillus ferrooxidans metabolism: from genome sequence to industrial applications.</title>
        <authorList>
            <person name="Valdes J."/>
            <person name="Pedroso I."/>
            <person name="Quatrini R."/>
            <person name="Dodson R.J."/>
            <person name="Tettelin H."/>
            <person name="Blake R.II."/>
            <person name="Eisen J.A."/>
            <person name="Holmes D.S."/>
        </authorList>
    </citation>
    <scope>NUCLEOTIDE SEQUENCE [LARGE SCALE GENOMIC DNA]</scope>
    <source>
        <strain evidence="3">ATCC 23270 / DSM 14882 / CIP 104768 / NCIMB 8455</strain>
    </source>
</reference>
<protein>
    <submittedName>
        <fullName evidence="2">Uncharacterized protein</fullName>
    </submittedName>
</protein>
<evidence type="ECO:0000313" key="2">
    <source>
        <dbReference type="EMBL" id="ACK78937.1"/>
    </source>
</evidence>
<proteinExistence type="predicted"/>
<dbReference type="KEGG" id="afr:AFE_2405"/>
<name>B7J6G5_ACIF2</name>
<evidence type="ECO:0000313" key="3">
    <source>
        <dbReference type="Proteomes" id="UP000001362"/>
    </source>
</evidence>
<keyword evidence="3" id="KW-1185">Reference proteome</keyword>
<feature type="transmembrane region" description="Helical" evidence="1">
    <location>
        <begin position="6"/>
        <end position="24"/>
    </location>
</feature>
<organism evidence="2 3">
    <name type="scientific">Acidithiobacillus ferrooxidans (strain ATCC 23270 / DSM 14882 / CIP 104768 / NCIMB 8455)</name>
    <name type="common">Ferrobacillus ferrooxidans (strain ATCC 23270)</name>
    <dbReference type="NCBI Taxonomy" id="243159"/>
    <lineage>
        <taxon>Bacteria</taxon>
        <taxon>Pseudomonadati</taxon>
        <taxon>Pseudomonadota</taxon>
        <taxon>Acidithiobacillia</taxon>
        <taxon>Acidithiobacillales</taxon>
        <taxon>Acidithiobacillaceae</taxon>
        <taxon>Acidithiobacillus</taxon>
    </lineage>
</organism>
<dbReference type="HOGENOM" id="CLU_136020_0_0_6"/>
<sequence length="166" mass="19082">MLNSALIWYVATVVLAMMPSFARWRPGSSPTSSNCVKRLLQRAFTRRDWMNAGQSWEDRKDSIQLAGWQQSHRVVILRRLLKQNLIATQEQQGQLEFAFVDRRQTKVYEYAVLVTDLTESILGIAQLYRDRADAENGFDELKNQWGWAGTAPVIWRVADSPPAPWG</sequence>
<evidence type="ECO:0000256" key="1">
    <source>
        <dbReference type="SAM" id="Phobius"/>
    </source>
</evidence>
<dbReference type="EMBL" id="CP001219">
    <property type="protein sequence ID" value="ACK78937.1"/>
    <property type="molecule type" value="Genomic_DNA"/>
</dbReference>
<dbReference type="AlphaFoldDB" id="B7J6G5"/>
<gene>
    <name evidence="2" type="ordered locus">AFE_2405</name>
</gene>
<keyword evidence="1" id="KW-0812">Transmembrane</keyword>
<keyword evidence="1" id="KW-1133">Transmembrane helix</keyword>
<accession>B7J6G5</accession>
<dbReference type="Proteomes" id="UP000001362">
    <property type="component" value="Chromosome"/>
</dbReference>
<dbReference type="PaxDb" id="243159-AFE_2405"/>